<evidence type="ECO:0000256" key="1">
    <source>
        <dbReference type="SAM" id="Phobius"/>
    </source>
</evidence>
<protein>
    <submittedName>
        <fullName evidence="2">Uncharacterized protein</fullName>
    </submittedName>
</protein>
<dbReference type="EMBL" id="VYYT01000046">
    <property type="protein sequence ID" value="KAK2774467.1"/>
    <property type="molecule type" value="Genomic_DNA"/>
</dbReference>
<gene>
    <name evidence="2" type="ORF">CKAH01_03700</name>
</gene>
<keyword evidence="1" id="KW-0472">Membrane</keyword>
<name>A0AAD9YPX2_COLKA</name>
<comment type="caution">
    <text evidence="2">The sequence shown here is derived from an EMBL/GenBank/DDBJ whole genome shotgun (WGS) entry which is preliminary data.</text>
</comment>
<keyword evidence="1" id="KW-0812">Transmembrane</keyword>
<dbReference type="Proteomes" id="UP001281614">
    <property type="component" value="Unassembled WGS sequence"/>
</dbReference>
<feature type="transmembrane region" description="Helical" evidence="1">
    <location>
        <begin position="47"/>
        <end position="67"/>
    </location>
</feature>
<accession>A0AAD9YPX2</accession>
<evidence type="ECO:0000313" key="2">
    <source>
        <dbReference type="EMBL" id="KAK2774467.1"/>
    </source>
</evidence>
<evidence type="ECO:0000313" key="3">
    <source>
        <dbReference type="Proteomes" id="UP001281614"/>
    </source>
</evidence>
<proteinExistence type="predicted"/>
<feature type="transmembrane region" description="Helical" evidence="1">
    <location>
        <begin position="20"/>
        <end position="40"/>
    </location>
</feature>
<organism evidence="2 3">
    <name type="scientific">Colletotrichum kahawae</name>
    <name type="common">Coffee berry disease fungus</name>
    <dbReference type="NCBI Taxonomy" id="34407"/>
    <lineage>
        <taxon>Eukaryota</taxon>
        <taxon>Fungi</taxon>
        <taxon>Dikarya</taxon>
        <taxon>Ascomycota</taxon>
        <taxon>Pezizomycotina</taxon>
        <taxon>Sordariomycetes</taxon>
        <taxon>Hypocreomycetidae</taxon>
        <taxon>Glomerellales</taxon>
        <taxon>Glomerellaceae</taxon>
        <taxon>Colletotrichum</taxon>
        <taxon>Colletotrichum gloeosporioides species complex</taxon>
    </lineage>
</organism>
<keyword evidence="3" id="KW-1185">Reference proteome</keyword>
<reference evidence="2" key="1">
    <citation type="submission" date="2023-02" db="EMBL/GenBank/DDBJ databases">
        <title>Colletotrichum kahawae CIFC_Que2 genome sequencing and assembly.</title>
        <authorList>
            <person name="Baroncelli R."/>
        </authorList>
    </citation>
    <scope>NUCLEOTIDE SEQUENCE</scope>
    <source>
        <strain evidence="2">CIFC_Que2</strain>
    </source>
</reference>
<keyword evidence="1" id="KW-1133">Transmembrane helix</keyword>
<dbReference type="AlphaFoldDB" id="A0AAD9YPX2"/>
<sequence length="76" mass="8265">MQLLASLGNSDALDLSDILSALLASIWACCTSLIVVNFVFGSNIKAFLFLVVLLSTLAWRSSIWRWAVANSKAFSL</sequence>